<name>A0A8S4S5W3_9NEOP</name>
<proteinExistence type="predicted"/>
<dbReference type="AlphaFoldDB" id="A0A8S4S5W3"/>
<accession>A0A8S4S5W3</accession>
<feature type="region of interest" description="Disordered" evidence="1">
    <location>
        <begin position="69"/>
        <end position="106"/>
    </location>
</feature>
<sequence>MLAWYIGARSDVRDVMDVIPSLSLSAFNGNVFRILMEHSWKFKTREIIKVVDILVTENEFRHSLVSGAPRAAVAPPPSAESRPREGFPPQKLRRTPPLRSVPTDRRADFTRAQIYAPMSFPYLLH</sequence>
<evidence type="ECO:0000313" key="3">
    <source>
        <dbReference type="Proteomes" id="UP000838756"/>
    </source>
</evidence>
<protein>
    <submittedName>
        <fullName evidence="2">Jg10396 protein</fullName>
    </submittedName>
</protein>
<keyword evidence="3" id="KW-1185">Reference proteome</keyword>
<comment type="caution">
    <text evidence="2">The sequence shown here is derived from an EMBL/GenBank/DDBJ whole genome shotgun (WGS) entry which is preliminary data.</text>
</comment>
<evidence type="ECO:0000313" key="2">
    <source>
        <dbReference type="EMBL" id="CAH2256167.1"/>
    </source>
</evidence>
<dbReference type="EMBL" id="CAKXAJ010026101">
    <property type="protein sequence ID" value="CAH2256167.1"/>
    <property type="molecule type" value="Genomic_DNA"/>
</dbReference>
<evidence type="ECO:0000256" key="1">
    <source>
        <dbReference type="SAM" id="MobiDB-lite"/>
    </source>
</evidence>
<gene>
    <name evidence="2" type="primary">jg10396</name>
    <name evidence="2" type="ORF">PAEG_LOCUS22886</name>
</gene>
<reference evidence="2" key="1">
    <citation type="submission" date="2022-03" db="EMBL/GenBank/DDBJ databases">
        <authorList>
            <person name="Lindestad O."/>
        </authorList>
    </citation>
    <scope>NUCLEOTIDE SEQUENCE</scope>
</reference>
<dbReference type="Proteomes" id="UP000838756">
    <property type="component" value="Unassembled WGS sequence"/>
</dbReference>
<organism evidence="2 3">
    <name type="scientific">Pararge aegeria aegeria</name>
    <dbReference type="NCBI Taxonomy" id="348720"/>
    <lineage>
        <taxon>Eukaryota</taxon>
        <taxon>Metazoa</taxon>
        <taxon>Ecdysozoa</taxon>
        <taxon>Arthropoda</taxon>
        <taxon>Hexapoda</taxon>
        <taxon>Insecta</taxon>
        <taxon>Pterygota</taxon>
        <taxon>Neoptera</taxon>
        <taxon>Endopterygota</taxon>
        <taxon>Lepidoptera</taxon>
        <taxon>Glossata</taxon>
        <taxon>Ditrysia</taxon>
        <taxon>Papilionoidea</taxon>
        <taxon>Nymphalidae</taxon>
        <taxon>Satyrinae</taxon>
        <taxon>Satyrini</taxon>
        <taxon>Parargina</taxon>
        <taxon>Pararge</taxon>
    </lineage>
</organism>